<name>A0ABS3S2H5_9ACTN</name>
<dbReference type="InterPro" id="IPR001610">
    <property type="entry name" value="PAC"/>
</dbReference>
<gene>
    <name evidence="4" type="ORF">J4709_37175</name>
</gene>
<dbReference type="Gene3D" id="3.30.450.40">
    <property type="match status" value="1"/>
</dbReference>
<keyword evidence="5" id="KW-1185">Reference proteome</keyword>
<reference evidence="4 5" key="1">
    <citation type="submission" date="2021-03" db="EMBL/GenBank/DDBJ databases">
        <title>Actinomadura violae sp. nov., isolated from lichen in Thailand.</title>
        <authorList>
            <person name="Kanchanasin P."/>
            <person name="Saeng-In P."/>
            <person name="Phongsopitanun W."/>
            <person name="Yuki M."/>
            <person name="Kudo T."/>
            <person name="Ohkuma M."/>
            <person name="Tanasupawat S."/>
        </authorList>
    </citation>
    <scope>NUCLEOTIDE SEQUENCE [LARGE SCALE GENOMIC DNA]</scope>
    <source>
        <strain evidence="4 5">LCR2-06</strain>
    </source>
</reference>
<dbReference type="InterPro" id="IPR013655">
    <property type="entry name" value="PAS_fold_3"/>
</dbReference>
<keyword evidence="1" id="KW-0378">Hydrolase</keyword>
<dbReference type="SMART" id="SM00091">
    <property type="entry name" value="PAS"/>
    <property type="match status" value="2"/>
</dbReference>
<dbReference type="PANTHER" id="PTHR43156:SF2">
    <property type="entry name" value="STAGE II SPORULATION PROTEIN E"/>
    <property type="match status" value="1"/>
</dbReference>
<dbReference type="InterPro" id="IPR013656">
    <property type="entry name" value="PAS_4"/>
</dbReference>
<dbReference type="InterPro" id="IPR036457">
    <property type="entry name" value="PPM-type-like_dom_sf"/>
</dbReference>
<evidence type="ECO:0000259" key="2">
    <source>
        <dbReference type="SMART" id="SM00091"/>
    </source>
</evidence>
<dbReference type="InterPro" id="IPR001932">
    <property type="entry name" value="PPM-type_phosphatase-like_dom"/>
</dbReference>
<dbReference type="Pfam" id="PF08447">
    <property type="entry name" value="PAS_3"/>
    <property type="match status" value="1"/>
</dbReference>
<dbReference type="CDD" id="cd00130">
    <property type="entry name" value="PAS"/>
    <property type="match status" value="1"/>
</dbReference>
<evidence type="ECO:0000313" key="4">
    <source>
        <dbReference type="EMBL" id="MBO2463213.1"/>
    </source>
</evidence>
<sequence length="703" mass="75874">MVDERPRGDGGTASGALRALDVAPATVAVISGPEQRLAYTNIAFRATFGDRAIGEPVRRAFGDLVQTGYFDLLARVLDGGEPVTLAEAPVSLFFPDTGYEERFFSFSLSRVSLSRVGLSRAAGGEPAVLAVGVDVSEHVGAARRAGRTADEQRRALRRFQSLIRVSAEIVWVTTPAGEPVEPSPGWERVTGQDWEGFRGKGWQSALHPEDREDAVRSWERALAQARPWRYVYRLRTAGGGYRHFQVNAAPVHENGVVVEWVGTCTDIEQQWRRERRTRLLDRAAAATAERTGLREMLGALADVLVPALADGCGVHLLPDYVDRPDGAPLLTERVATAARSGLPRQPPFGVEWYAADSGFTRTVQRSRPLHHTFPPGRPPADMLPEGTTEWLAAADANSVVVMPVTVDGAVAAVVTAAVCGEREPLSREDVDLMRQMFEHAHDGLSSAIEYHRTQRVALALQHSLLAEPPRVPGLEIVARYRASPATAEVGGDWYDSFVLPDGTAVLAIGDATGHDLAAAVAMSQLRNILRALIVDRQEGPGHILRRLNIAMETLIPDGSATCALARVAPDGPGGPRLEYAAAGHPPPVLVAPDGTTRLLEDAANPLLGLGALFDEPYRSAQLTLRPGCTLLLYTDGLVERPGEHLDEGLKRLRDEAGRFARRSLPAFCDGLLTHLPTAGIDDMAMIALRVPPERHATEPPAGV</sequence>
<dbReference type="InterPro" id="IPR029016">
    <property type="entry name" value="GAF-like_dom_sf"/>
</dbReference>
<dbReference type="SMART" id="SM00086">
    <property type="entry name" value="PAC"/>
    <property type="match status" value="1"/>
</dbReference>
<dbReference type="Gene3D" id="3.60.40.10">
    <property type="entry name" value="PPM-type phosphatase domain"/>
    <property type="match status" value="1"/>
</dbReference>
<dbReference type="NCBIfam" id="TIGR00229">
    <property type="entry name" value="sensory_box"/>
    <property type="match status" value="1"/>
</dbReference>
<dbReference type="InterPro" id="IPR000014">
    <property type="entry name" value="PAS"/>
</dbReference>
<feature type="domain" description="PAS" evidence="2">
    <location>
        <begin position="157"/>
        <end position="223"/>
    </location>
</feature>
<dbReference type="Gene3D" id="3.30.450.20">
    <property type="entry name" value="PAS domain"/>
    <property type="match status" value="2"/>
</dbReference>
<feature type="domain" description="PAS" evidence="2">
    <location>
        <begin position="14"/>
        <end position="81"/>
    </location>
</feature>
<dbReference type="InterPro" id="IPR052016">
    <property type="entry name" value="Bact_Sigma-Reg"/>
</dbReference>
<dbReference type="Proteomes" id="UP000680206">
    <property type="component" value="Unassembled WGS sequence"/>
</dbReference>
<evidence type="ECO:0000313" key="5">
    <source>
        <dbReference type="Proteomes" id="UP000680206"/>
    </source>
</evidence>
<dbReference type="RefSeq" id="WP_208248170.1">
    <property type="nucleotide sequence ID" value="NZ_JAGEPF010000026.1"/>
</dbReference>
<dbReference type="SMART" id="SM00331">
    <property type="entry name" value="PP2C_SIG"/>
    <property type="match status" value="1"/>
</dbReference>
<feature type="domain" description="PPM-type phosphatase" evidence="3">
    <location>
        <begin position="471"/>
        <end position="690"/>
    </location>
</feature>
<organism evidence="4 5">
    <name type="scientific">Actinomadura violacea</name>
    <dbReference type="NCBI Taxonomy" id="2819934"/>
    <lineage>
        <taxon>Bacteria</taxon>
        <taxon>Bacillati</taxon>
        <taxon>Actinomycetota</taxon>
        <taxon>Actinomycetes</taxon>
        <taxon>Streptosporangiales</taxon>
        <taxon>Thermomonosporaceae</taxon>
        <taxon>Actinomadura</taxon>
    </lineage>
</organism>
<protein>
    <submittedName>
        <fullName evidence="4">SpoIIE family protein phosphatase</fullName>
    </submittedName>
</protein>
<evidence type="ECO:0000259" key="3">
    <source>
        <dbReference type="SMART" id="SM00331"/>
    </source>
</evidence>
<dbReference type="PANTHER" id="PTHR43156">
    <property type="entry name" value="STAGE II SPORULATION PROTEIN E-RELATED"/>
    <property type="match status" value="1"/>
</dbReference>
<dbReference type="SUPFAM" id="SSF81606">
    <property type="entry name" value="PP2C-like"/>
    <property type="match status" value="1"/>
</dbReference>
<dbReference type="EMBL" id="JAGEPF010000026">
    <property type="protein sequence ID" value="MBO2463213.1"/>
    <property type="molecule type" value="Genomic_DNA"/>
</dbReference>
<accession>A0ABS3S2H5</accession>
<dbReference type="Pfam" id="PF07228">
    <property type="entry name" value="SpoIIE"/>
    <property type="match status" value="1"/>
</dbReference>
<dbReference type="Pfam" id="PF08448">
    <property type="entry name" value="PAS_4"/>
    <property type="match status" value="1"/>
</dbReference>
<proteinExistence type="predicted"/>
<dbReference type="SUPFAM" id="SSF55781">
    <property type="entry name" value="GAF domain-like"/>
    <property type="match status" value="1"/>
</dbReference>
<dbReference type="SUPFAM" id="SSF55785">
    <property type="entry name" value="PYP-like sensor domain (PAS domain)"/>
    <property type="match status" value="1"/>
</dbReference>
<comment type="caution">
    <text evidence="4">The sequence shown here is derived from an EMBL/GenBank/DDBJ whole genome shotgun (WGS) entry which is preliminary data.</text>
</comment>
<evidence type="ECO:0000256" key="1">
    <source>
        <dbReference type="ARBA" id="ARBA00022801"/>
    </source>
</evidence>
<dbReference type="InterPro" id="IPR035965">
    <property type="entry name" value="PAS-like_dom_sf"/>
</dbReference>